<keyword evidence="3" id="KW-1185">Reference proteome</keyword>
<accession>A0A9P7Y6F5</accession>
<feature type="chain" id="PRO_5040440232" evidence="1">
    <location>
        <begin position="19"/>
        <end position="233"/>
    </location>
</feature>
<sequence>MRTSNALCALGLSVAVLAAENGSCSTNVEMDLDDIYCPGSLWNSVCCVEGVWAGPVITSFISEYRSLYRPAESLYTSIASRIASEYNIPNDIRTAADARASFIRSGVDSEFARLTVRTALPRAAVTTTIADGLICNGLVAVTVTAKDASSIMASATSAASGIFTPPASAAVMIVSGNTLLASAVSEMGSPESGTVAPTTVPVAAVPTAGAAVITQAPYLAVGGAALAFAYGVM</sequence>
<protein>
    <submittedName>
        <fullName evidence="2">Uncharacterized protein</fullName>
    </submittedName>
</protein>
<organism evidence="2 3">
    <name type="scientific">Amylocarpus encephaloides</name>
    <dbReference type="NCBI Taxonomy" id="45428"/>
    <lineage>
        <taxon>Eukaryota</taxon>
        <taxon>Fungi</taxon>
        <taxon>Dikarya</taxon>
        <taxon>Ascomycota</taxon>
        <taxon>Pezizomycotina</taxon>
        <taxon>Leotiomycetes</taxon>
        <taxon>Helotiales</taxon>
        <taxon>Helotiales incertae sedis</taxon>
        <taxon>Amylocarpus</taxon>
    </lineage>
</organism>
<evidence type="ECO:0000313" key="3">
    <source>
        <dbReference type="Proteomes" id="UP000824998"/>
    </source>
</evidence>
<dbReference type="AlphaFoldDB" id="A0A9P7Y6F5"/>
<dbReference type="EMBL" id="MU252079">
    <property type="protein sequence ID" value="KAG9228096.1"/>
    <property type="molecule type" value="Genomic_DNA"/>
</dbReference>
<name>A0A9P7Y6F5_9HELO</name>
<comment type="caution">
    <text evidence="2">The sequence shown here is derived from an EMBL/GenBank/DDBJ whole genome shotgun (WGS) entry which is preliminary data.</text>
</comment>
<reference evidence="2" key="1">
    <citation type="journal article" date="2021" name="IMA Fungus">
        <title>Genomic characterization of three marine fungi, including Emericellopsis atlantica sp. nov. with signatures of a generalist lifestyle and marine biomass degradation.</title>
        <authorList>
            <person name="Hagestad O.C."/>
            <person name="Hou L."/>
            <person name="Andersen J.H."/>
            <person name="Hansen E.H."/>
            <person name="Altermark B."/>
            <person name="Li C."/>
            <person name="Kuhnert E."/>
            <person name="Cox R.J."/>
            <person name="Crous P.W."/>
            <person name="Spatafora J.W."/>
            <person name="Lail K."/>
            <person name="Amirebrahimi M."/>
            <person name="Lipzen A."/>
            <person name="Pangilinan J."/>
            <person name="Andreopoulos W."/>
            <person name="Hayes R.D."/>
            <person name="Ng V."/>
            <person name="Grigoriev I.V."/>
            <person name="Jackson S.A."/>
            <person name="Sutton T.D.S."/>
            <person name="Dobson A.D.W."/>
            <person name="Rama T."/>
        </authorList>
    </citation>
    <scope>NUCLEOTIDE SEQUENCE</scope>
    <source>
        <strain evidence="2">TRa018bII</strain>
    </source>
</reference>
<keyword evidence="1" id="KW-0732">Signal</keyword>
<gene>
    <name evidence="2" type="ORF">BJ875DRAFT_547988</name>
</gene>
<evidence type="ECO:0000256" key="1">
    <source>
        <dbReference type="SAM" id="SignalP"/>
    </source>
</evidence>
<proteinExistence type="predicted"/>
<dbReference type="Proteomes" id="UP000824998">
    <property type="component" value="Unassembled WGS sequence"/>
</dbReference>
<dbReference type="OrthoDB" id="3600247at2759"/>
<feature type="signal peptide" evidence="1">
    <location>
        <begin position="1"/>
        <end position="18"/>
    </location>
</feature>
<evidence type="ECO:0000313" key="2">
    <source>
        <dbReference type="EMBL" id="KAG9228096.1"/>
    </source>
</evidence>